<accession>A0A8W8LCY2</accession>
<proteinExistence type="predicted"/>
<dbReference type="AlphaFoldDB" id="A0A8W8LCY2"/>
<dbReference type="Pfam" id="PF08434">
    <property type="entry name" value="CLCA"/>
    <property type="match status" value="1"/>
</dbReference>
<organism evidence="3 4">
    <name type="scientific">Magallana gigas</name>
    <name type="common">Pacific oyster</name>
    <name type="synonym">Crassostrea gigas</name>
    <dbReference type="NCBI Taxonomy" id="29159"/>
    <lineage>
        <taxon>Eukaryota</taxon>
        <taxon>Metazoa</taxon>
        <taxon>Spiralia</taxon>
        <taxon>Lophotrochozoa</taxon>
        <taxon>Mollusca</taxon>
        <taxon>Bivalvia</taxon>
        <taxon>Autobranchia</taxon>
        <taxon>Pteriomorphia</taxon>
        <taxon>Ostreida</taxon>
        <taxon>Ostreoidea</taxon>
        <taxon>Ostreidae</taxon>
        <taxon>Magallana</taxon>
    </lineage>
</organism>
<sequence length="881" mass="100284">MKFLYLLLIFVVTLQHSAGTHIRIKNNGYELVVVAIHESVKENAQMLTSLKKIITDSSKVLYSATRHRAYFRKVFFLIPSTWSSGLADKDSTSVNLRDADIIISDPSSVSRRSYPRTRSYAGCGHRGIHIQLRTDVLFNSRHPLVQGKPEKYLVHEFAKYWYGVFEEYPNPGENQFYFSTTVGRADPVRCSTGLRGRIMKKTQSGIQLCSYDSIDPDTGEFPEGCVYYPYPSHNQGTASMMDHSYIQEIKDFCDDDQTPGHFSHNVEPPNRQNRLCSHRSTWDIISNTPDFLNNANPPGSLSDSQLTPQFIVFRAPSRRRRRLAVVLDPPQEFHKRLRLHQAVDHFLTEGFDDETKVAIITNAAHRKGTRMRSRRSAAVKSSLQSIDQFYSLSTMRSRIRRGIEILKKRNSTKEGMEFHLIVISCNNQSGFETEVLQEMATTGITPHFIHCGENGIENMEKIRLQGGHAESRNQRSIFYAVQRLSDKLHDEKDVSVQISNENIELDGDTAYHSEFSLDDSLRGELTIRLHYSTSEPSVQVVAPNGSECIYKSTDRKLRYIRLTSLVSHNEQGKWSITIKNKTPNKESINVLVMLQPIISEDEVPIRTNAWVKVFHEHSPPRVGVYAEVMNGGHPVVNANVTAHVYHEDRKVAVIPLRDSGGGFDIMKNDGIYSNSFTEIESQGRHYVEVMIEDVLTNSEIHRTYELQLPTEKDTEDDQHDLHAPRLDYHTEKIPLRHRLKRSTSSGEFHVDHRWDSLSGGYDYPPARINDLTVTRVNRKDRKVSLSWTAPGSDLDNGRASSYEIRYNTNGTALVLNPKKGMLVKEDMLGDTSGKPKEAGQVETVTVQFPAKMKWVAIMLRSIDENNNAGEFSNMVTTYFVL</sequence>
<dbReference type="OMA" id="YEEGCAH"/>
<evidence type="ECO:0000313" key="3">
    <source>
        <dbReference type="EnsemblMetazoa" id="G27503.8:cds"/>
    </source>
</evidence>
<dbReference type="OrthoDB" id="687730at2759"/>
<feature type="domain" description="Calcium-activated chloride channel N-terminal" evidence="2">
    <location>
        <begin position="22"/>
        <end position="294"/>
    </location>
</feature>
<protein>
    <recommendedName>
        <fullName evidence="2">Calcium-activated chloride channel N-terminal domain-containing protein</fullName>
    </recommendedName>
</protein>
<dbReference type="Gene3D" id="2.60.40.10">
    <property type="entry name" value="Immunoglobulins"/>
    <property type="match status" value="1"/>
</dbReference>
<dbReference type="InterPro" id="IPR013783">
    <property type="entry name" value="Ig-like_fold"/>
</dbReference>
<keyword evidence="4" id="KW-1185">Reference proteome</keyword>
<evidence type="ECO:0000313" key="4">
    <source>
        <dbReference type="Proteomes" id="UP000005408"/>
    </source>
</evidence>
<dbReference type="Proteomes" id="UP000005408">
    <property type="component" value="Unassembled WGS sequence"/>
</dbReference>
<evidence type="ECO:0000259" key="2">
    <source>
        <dbReference type="Pfam" id="PF08434"/>
    </source>
</evidence>
<reference evidence="3" key="1">
    <citation type="submission" date="2022-08" db="UniProtKB">
        <authorList>
            <consortium name="EnsemblMetazoa"/>
        </authorList>
    </citation>
    <scope>IDENTIFICATION</scope>
    <source>
        <strain evidence="3">05x7-T-G4-1.051#20</strain>
    </source>
</reference>
<evidence type="ECO:0000256" key="1">
    <source>
        <dbReference type="SAM" id="SignalP"/>
    </source>
</evidence>
<name>A0A8W8LCY2_MAGGI</name>
<feature type="signal peptide" evidence="1">
    <location>
        <begin position="1"/>
        <end position="19"/>
    </location>
</feature>
<dbReference type="InterPro" id="IPR013642">
    <property type="entry name" value="CLCA_N"/>
</dbReference>
<keyword evidence="1" id="KW-0732">Signal</keyword>
<feature type="chain" id="PRO_5036459616" description="Calcium-activated chloride channel N-terminal domain-containing protein" evidence="1">
    <location>
        <begin position="20"/>
        <end position="881"/>
    </location>
</feature>
<dbReference type="EnsemblMetazoa" id="G27503.8">
    <property type="protein sequence ID" value="G27503.8:cds"/>
    <property type="gene ID" value="G27503"/>
</dbReference>